<keyword evidence="3" id="KW-0762">Sugar transport</keyword>
<dbReference type="EMBL" id="JAKNHQ010000006">
    <property type="protein sequence ID" value="MCG4610478.1"/>
    <property type="molecule type" value="Genomic_DNA"/>
</dbReference>
<keyword evidence="4" id="KW-0677">Repeat</keyword>
<dbReference type="InterPro" id="IPR050107">
    <property type="entry name" value="ABC_carbohydrate_import_ATPase"/>
</dbReference>
<proteinExistence type="predicted"/>
<feature type="domain" description="ABC transporter" evidence="9">
    <location>
        <begin position="252"/>
        <end position="496"/>
    </location>
</feature>
<evidence type="ECO:0000256" key="2">
    <source>
        <dbReference type="ARBA" id="ARBA00022475"/>
    </source>
</evidence>
<keyword evidence="5" id="KW-0547">Nucleotide-binding</keyword>
<dbReference type="PROSITE" id="PS00211">
    <property type="entry name" value="ABC_TRANSPORTER_1"/>
    <property type="match status" value="1"/>
</dbReference>
<evidence type="ECO:0000259" key="9">
    <source>
        <dbReference type="PROSITE" id="PS50893"/>
    </source>
</evidence>
<evidence type="ECO:0000256" key="6">
    <source>
        <dbReference type="ARBA" id="ARBA00022840"/>
    </source>
</evidence>
<dbReference type="Gene3D" id="3.40.50.300">
    <property type="entry name" value="P-loop containing nucleotide triphosphate hydrolases"/>
    <property type="match status" value="2"/>
</dbReference>
<evidence type="ECO:0000256" key="3">
    <source>
        <dbReference type="ARBA" id="ARBA00022597"/>
    </source>
</evidence>
<dbReference type="InterPro" id="IPR027417">
    <property type="entry name" value="P-loop_NTPase"/>
</dbReference>
<dbReference type="InterPro" id="IPR003439">
    <property type="entry name" value="ABC_transporter-like_ATP-bd"/>
</dbReference>
<dbReference type="RefSeq" id="WP_191395905.1">
    <property type="nucleotide sequence ID" value="NZ_JAKNHQ010000006.1"/>
</dbReference>
<comment type="caution">
    <text evidence="10">The sequence shown here is derived from an EMBL/GenBank/DDBJ whole genome shotgun (WGS) entry which is preliminary data.</text>
</comment>
<evidence type="ECO:0000256" key="5">
    <source>
        <dbReference type="ARBA" id="ARBA00022741"/>
    </source>
</evidence>
<dbReference type="CDD" id="cd03215">
    <property type="entry name" value="ABC_Carb_Monos_II"/>
    <property type="match status" value="1"/>
</dbReference>
<dbReference type="InterPro" id="IPR003593">
    <property type="entry name" value="AAA+_ATPase"/>
</dbReference>
<name>A0ABS9MI40_9FIRM</name>
<evidence type="ECO:0000256" key="4">
    <source>
        <dbReference type="ARBA" id="ARBA00022737"/>
    </source>
</evidence>
<accession>A0ABS9MI40</accession>
<gene>
    <name evidence="10" type="ORF">L0P57_05970</name>
</gene>
<dbReference type="CDD" id="cd03216">
    <property type="entry name" value="ABC_Carb_Monos_I"/>
    <property type="match status" value="1"/>
</dbReference>
<keyword evidence="2" id="KW-1003">Cell membrane</keyword>
<keyword evidence="1" id="KW-0813">Transport</keyword>
<keyword evidence="11" id="KW-1185">Reference proteome</keyword>
<keyword evidence="7" id="KW-1278">Translocase</keyword>
<dbReference type="PANTHER" id="PTHR43790:SF3">
    <property type="entry name" value="D-ALLOSE IMPORT ATP-BINDING PROTEIN ALSA-RELATED"/>
    <property type="match status" value="1"/>
</dbReference>
<dbReference type="GO" id="GO:0005524">
    <property type="term" value="F:ATP binding"/>
    <property type="evidence" value="ECO:0007669"/>
    <property type="project" value="UniProtKB-KW"/>
</dbReference>
<dbReference type="SUPFAM" id="SSF52540">
    <property type="entry name" value="P-loop containing nucleoside triphosphate hydrolases"/>
    <property type="match status" value="2"/>
</dbReference>
<dbReference type="PROSITE" id="PS50893">
    <property type="entry name" value="ABC_TRANSPORTER_2"/>
    <property type="match status" value="2"/>
</dbReference>
<keyword evidence="6 10" id="KW-0067">ATP-binding</keyword>
<dbReference type="Proteomes" id="UP001298681">
    <property type="component" value="Unassembled WGS sequence"/>
</dbReference>
<dbReference type="SMART" id="SM00382">
    <property type="entry name" value="AAA"/>
    <property type="match status" value="2"/>
</dbReference>
<evidence type="ECO:0000256" key="7">
    <source>
        <dbReference type="ARBA" id="ARBA00022967"/>
    </source>
</evidence>
<feature type="domain" description="ABC transporter" evidence="9">
    <location>
        <begin position="6"/>
        <end position="241"/>
    </location>
</feature>
<evidence type="ECO:0000313" key="10">
    <source>
        <dbReference type="EMBL" id="MCG4610478.1"/>
    </source>
</evidence>
<dbReference type="InterPro" id="IPR017871">
    <property type="entry name" value="ABC_transporter-like_CS"/>
</dbReference>
<reference evidence="10 11" key="1">
    <citation type="submission" date="2022-01" db="EMBL/GenBank/DDBJ databases">
        <title>Collection of gut derived symbiotic bacterial strains cultured from healthy donors.</title>
        <authorList>
            <person name="Lin H."/>
            <person name="Kohout C."/>
            <person name="Waligurski E."/>
            <person name="Pamer E.G."/>
        </authorList>
    </citation>
    <scope>NUCLEOTIDE SEQUENCE [LARGE SCALE GENOMIC DNA]</scope>
    <source>
        <strain evidence="10 11">DFI.7.58</strain>
    </source>
</reference>
<sequence length="505" mass="55670">MQEYIVELEHINKSFPGVKALDDVSFNLKSGEVLALLGENGAGKSTLMKILSGVYTRDSGDITLFGERIDELTPKKAQALGVAIIHQELNMCGHLTVAENIFLGREKLHSGILNEREMRKEAAAILGNLNIDIDPDTIVGDLPVSKQQMVEIAKALSTNAKILIMDEPTSALTSKEIDDLFVIIRKLRAAGHGIVYISHRLEELQHIVDRVTIMRDGRFITTMNFKDTNMSEIIAYMVGREIKEKFPRVTCARGKKILEVRNLNAGRLVRDINLDLYAGEIVGVAGLMGAGRTETTRAIFGIDPKESGEILLDGKEIHIRKPMDAIKAGIVLAPEDRKKDGLCTKLSIRDNIALPNLDILCNKFGVVNRKKEAEIVERSVKELTIKLASSESDAGSLSGGNQQKVVVAKWLARNSRVVIFDEPTRGIDVAAKVEIYNLMNQLKQQGIGVMFVSSEMPEILGISDRILVMCDGRITGEFLAGEVTQNQILECATRFENKLDQKVGA</sequence>
<protein>
    <submittedName>
        <fullName evidence="10">Sugar ABC transporter ATP-binding protein</fullName>
    </submittedName>
</protein>
<keyword evidence="8" id="KW-0472">Membrane</keyword>
<dbReference type="Pfam" id="PF00005">
    <property type="entry name" value="ABC_tran"/>
    <property type="match status" value="2"/>
</dbReference>
<evidence type="ECO:0000256" key="1">
    <source>
        <dbReference type="ARBA" id="ARBA00022448"/>
    </source>
</evidence>
<evidence type="ECO:0000313" key="11">
    <source>
        <dbReference type="Proteomes" id="UP001298681"/>
    </source>
</evidence>
<evidence type="ECO:0000256" key="8">
    <source>
        <dbReference type="ARBA" id="ARBA00023136"/>
    </source>
</evidence>
<dbReference type="PANTHER" id="PTHR43790">
    <property type="entry name" value="CARBOHYDRATE TRANSPORT ATP-BINDING PROTEIN MG119-RELATED"/>
    <property type="match status" value="1"/>
</dbReference>
<organism evidence="10 11">
    <name type="scientific">Anaeromassilibacillus senegalensis</name>
    <dbReference type="NCBI Taxonomy" id="1673717"/>
    <lineage>
        <taxon>Bacteria</taxon>
        <taxon>Bacillati</taxon>
        <taxon>Bacillota</taxon>
        <taxon>Clostridia</taxon>
        <taxon>Eubacteriales</taxon>
        <taxon>Acutalibacteraceae</taxon>
        <taxon>Anaeromassilibacillus</taxon>
    </lineage>
</organism>